<keyword evidence="1" id="KW-1133">Transmembrane helix</keyword>
<comment type="caution">
    <text evidence="2">The sequence shown here is derived from an EMBL/GenBank/DDBJ whole genome shotgun (WGS) entry which is preliminary data.</text>
</comment>
<keyword evidence="1" id="KW-0812">Transmembrane</keyword>
<keyword evidence="1" id="KW-0472">Membrane</keyword>
<evidence type="ECO:0000313" key="3">
    <source>
        <dbReference type="Proteomes" id="UP000308038"/>
    </source>
</evidence>
<dbReference type="RefSeq" id="WP_136451947.1">
    <property type="nucleotide sequence ID" value="NZ_SSTI01000009.1"/>
</dbReference>
<keyword evidence="3" id="KW-1185">Reference proteome</keyword>
<feature type="transmembrane region" description="Helical" evidence="1">
    <location>
        <begin position="425"/>
        <end position="446"/>
    </location>
</feature>
<organism evidence="2 3">
    <name type="scientific">Sphingomonas olei</name>
    <dbReference type="NCBI Taxonomy" id="1886787"/>
    <lineage>
        <taxon>Bacteria</taxon>
        <taxon>Pseudomonadati</taxon>
        <taxon>Pseudomonadota</taxon>
        <taxon>Alphaproteobacteria</taxon>
        <taxon>Sphingomonadales</taxon>
        <taxon>Sphingomonadaceae</taxon>
        <taxon>Sphingomonas</taxon>
    </lineage>
</organism>
<accession>A0ABY2QFD1</accession>
<evidence type="ECO:0000256" key="1">
    <source>
        <dbReference type="SAM" id="Phobius"/>
    </source>
</evidence>
<dbReference type="InterPro" id="IPR005625">
    <property type="entry name" value="PepSY-ass_TM"/>
</dbReference>
<feature type="transmembrane region" description="Helical" evidence="1">
    <location>
        <begin position="481"/>
        <end position="507"/>
    </location>
</feature>
<feature type="transmembrane region" description="Helical" evidence="1">
    <location>
        <begin position="453"/>
        <end position="475"/>
    </location>
</feature>
<gene>
    <name evidence="2" type="ORF">E5988_13110</name>
</gene>
<sequence>MIQLRKDQTKAMVAVHGWSGILLGLLLYAVVLTGTAAVFAHEIGAWSAGHVATKSSFAQPVDATLRRLTAQTPRQYREAVNIWETGDHGLGVFFHRHETGADGVPTEAGVFYQLDHQGRVLNATTGNIDDLFGPRNDDALSTFLVDTHVRLHVPNPWGLVLTGILGLAMLVAAISGLLIHRHLFKDIFTLRRGAKPVLATRDRHSVAGTWSLPFAFVLAFTGSFFSFYGTVGLPVVATAAFGGDVEALQHAVFGNPGTPDPRPAASGNLDRITSDAIRRTGEVPTFVAIENFGRADATVTSYHNPREGDLEPVALLYNGATAEFIRAKPQVGAGPSAGGTLVGIMGPLHFGNFAGLLSKAIWFGLGFAMCYVTYTGMRLWVVRRREDARSLAWLERTLTVVAFGLPLGLVVAAAGFLVTMPQGGAVYWTTTAFLIASAVAIIAGVVARSNDALTLMLKGATGLVMLMLPLLRLVAAGGPGWTAAIASGQAVIPALDLAFGVAGGWLLRGCWQARPLTLPERPRRMEAVEA</sequence>
<feature type="transmembrane region" description="Helical" evidence="1">
    <location>
        <begin position="157"/>
        <end position="184"/>
    </location>
</feature>
<evidence type="ECO:0000313" key="2">
    <source>
        <dbReference type="EMBL" id="THG39174.1"/>
    </source>
</evidence>
<dbReference type="EMBL" id="SSTI01000009">
    <property type="protein sequence ID" value="THG39174.1"/>
    <property type="molecule type" value="Genomic_DNA"/>
</dbReference>
<name>A0ABY2QFD1_9SPHN</name>
<dbReference type="PANTHER" id="PTHR34219:SF4">
    <property type="entry name" value="PEPSY DOMAIN-CONTAINING PROTEIN"/>
    <property type="match status" value="1"/>
</dbReference>
<feature type="transmembrane region" description="Helical" evidence="1">
    <location>
        <begin position="393"/>
        <end position="419"/>
    </location>
</feature>
<protein>
    <submittedName>
        <fullName evidence="2">PepSY domain-containing protein</fullName>
    </submittedName>
</protein>
<feature type="transmembrane region" description="Helical" evidence="1">
    <location>
        <begin position="205"/>
        <end position="228"/>
    </location>
</feature>
<dbReference type="Pfam" id="PF03929">
    <property type="entry name" value="PepSY_TM"/>
    <property type="match status" value="1"/>
</dbReference>
<dbReference type="PANTHER" id="PTHR34219">
    <property type="entry name" value="IRON-REGULATED INNER MEMBRANE PROTEIN-RELATED"/>
    <property type="match status" value="1"/>
</dbReference>
<feature type="transmembrane region" description="Helical" evidence="1">
    <location>
        <begin position="360"/>
        <end position="381"/>
    </location>
</feature>
<reference evidence="2 3" key="1">
    <citation type="submission" date="2019-04" db="EMBL/GenBank/DDBJ databases">
        <title>Microbes associate with the intestines of laboratory mice.</title>
        <authorList>
            <person name="Navarre W."/>
            <person name="Wong E."/>
            <person name="Huang K.C."/>
            <person name="Tropini C."/>
            <person name="Ng K."/>
            <person name="Yu B."/>
        </authorList>
    </citation>
    <scope>NUCLEOTIDE SEQUENCE [LARGE SCALE GENOMIC DNA]</scope>
    <source>
        <strain evidence="2 3">NM83_B4-11</strain>
    </source>
</reference>
<proteinExistence type="predicted"/>
<feature type="transmembrane region" description="Helical" evidence="1">
    <location>
        <begin position="21"/>
        <end position="40"/>
    </location>
</feature>
<dbReference type="Proteomes" id="UP000308038">
    <property type="component" value="Unassembled WGS sequence"/>
</dbReference>